<name>D3FB93_CONWI</name>
<organism evidence="1 2">
    <name type="scientific">Conexibacter woesei (strain DSM 14684 / CCUG 47730 / CIP 108061 / JCM 11494 / NBRC 100937 / ID131577)</name>
    <dbReference type="NCBI Taxonomy" id="469383"/>
    <lineage>
        <taxon>Bacteria</taxon>
        <taxon>Bacillati</taxon>
        <taxon>Actinomycetota</taxon>
        <taxon>Thermoleophilia</taxon>
        <taxon>Solirubrobacterales</taxon>
        <taxon>Conexibacteraceae</taxon>
        <taxon>Conexibacter</taxon>
    </lineage>
</organism>
<sequence length="198" mass="19403" precursor="true">MSSRFRAAVTAVVALVAVAGFTGVASALTLSISPGGAITGTSTNSNFRASGINITCTVNLIGTLVTSVDNTAGRSLGSITSGTATPCTGGSALVLANPAWNVSLTNAVPLPLSGVTSTGLTISGVGFLVDIPATALRCLYGGTIRATLTGTGGIPNRTTGITVSSQSVPLVANLSARTCPPIGTFSATFSIPTQTISG</sequence>
<proteinExistence type="predicted"/>
<dbReference type="EMBL" id="CP001854">
    <property type="protein sequence ID" value="ADB53285.1"/>
    <property type="molecule type" value="Genomic_DNA"/>
</dbReference>
<dbReference type="HOGENOM" id="CLU_1376135_0_0_11"/>
<protein>
    <submittedName>
        <fullName evidence="1">Uncharacterized protein</fullName>
    </submittedName>
</protein>
<dbReference type="KEGG" id="cwo:Cwoe_4873"/>
<evidence type="ECO:0000313" key="1">
    <source>
        <dbReference type="EMBL" id="ADB53285.1"/>
    </source>
</evidence>
<reference evidence="1 2" key="1">
    <citation type="journal article" date="2010" name="Stand. Genomic Sci.">
        <title>Complete genome sequence of Conexibacter woesei type strain (ID131577).</title>
        <authorList>
            <person name="Pukall R."/>
            <person name="Lapidus A."/>
            <person name="Glavina Del Rio T."/>
            <person name="Copeland A."/>
            <person name="Tice H."/>
            <person name="Cheng J.-F."/>
            <person name="Lucas S."/>
            <person name="Chen F."/>
            <person name="Nolan M."/>
            <person name="Bruce D."/>
            <person name="Goodwin L."/>
            <person name="Pitluck S."/>
            <person name="Mavromatis K."/>
            <person name="Ivanova N."/>
            <person name="Ovchinnikova G."/>
            <person name="Pati A."/>
            <person name="Chen A."/>
            <person name="Palaniappan K."/>
            <person name="Land M."/>
            <person name="Hauser L."/>
            <person name="Chang Y.-J."/>
            <person name="Jeffries C.D."/>
            <person name="Chain P."/>
            <person name="Meincke L."/>
            <person name="Sims D."/>
            <person name="Brettin T."/>
            <person name="Detter J.C."/>
            <person name="Rohde M."/>
            <person name="Goeker M."/>
            <person name="Bristow J."/>
            <person name="Eisen J.A."/>
            <person name="Markowitz V."/>
            <person name="Kyrpides N.C."/>
            <person name="Klenk H.-P."/>
            <person name="Hugenholtz P."/>
        </authorList>
    </citation>
    <scope>NUCLEOTIDE SEQUENCE [LARGE SCALE GENOMIC DNA]</scope>
    <source>
        <strain evidence="2">DSM 14684 / CIP 108061 / JCM 11494 / NBRC 100937 / ID131577</strain>
    </source>
</reference>
<accession>D3FB93</accession>
<evidence type="ECO:0000313" key="2">
    <source>
        <dbReference type="Proteomes" id="UP000008229"/>
    </source>
</evidence>
<dbReference type="AlphaFoldDB" id="D3FB93"/>
<keyword evidence="2" id="KW-1185">Reference proteome</keyword>
<gene>
    <name evidence="1" type="ordered locus">Cwoe_4873</name>
</gene>
<reference evidence="2" key="2">
    <citation type="submission" date="2010-01" db="EMBL/GenBank/DDBJ databases">
        <title>The complete genome of Conexibacter woesei DSM 14684.</title>
        <authorList>
            <consortium name="US DOE Joint Genome Institute (JGI-PGF)"/>
            <person name="Lucas S."/>
            <person name="Copeland A."/>
            <person name="Lapidus A."/>
            <person name="Glavina del Rio T."/>
            <person name="Dalin E."/>
            <person name="Tice H."/>
            <person name="Bruce D."/>
            <person name="Goodwin L."/>
            <person name="Pitluck S."/>
            <person name="Kyrpides N."/>
            <person name="Mavromatis K."/>
            <person name="Ivanova N."/>
            <person name="Mikhailova N."/>
            <person name="Chertkov O."/>
            <person name="Brettin T."/>
            <person name="Detter J.C."/>
            <person name="Han C."/>
            <person name="Larimer F."/>
            <person name="Land M."/>
            <person name="Hauser L."/>
            <person name="Markowitz V."/>
            <person name="Cheng J.-F."/>
            <person name="Hugenholtz P."/>
            <person name="Woyke T."/>
            <person name="Wu D."/>
            <person name="Pukall R."/>
            <person name="Steenblock K."/>
            <person name="Schneider S."/>
            <person name="Klenk H.-P."/>
            <person name="Eisen J.A."/>
        </authorList>
    </citation>
    <scope>NUCLEOTIDE SEQUENCE [LARGE SCALE GENOMIC DNA]</scope>
    <source>
        <strain evidence="2">DSM 14684 / CIP 108061 / JCM 11494 / NBRC 100937 / ID131577</strain>
    </source>
</reference>
<dbReference type="Proteomes" id="UP000008229">
    <property type="component" value="Chromosome"/>
</dbReference>